<evidence type="ECO:0000256" key="1">
    <source>
        <dbReference type="SAM" id="MobiDB-lite"/>
    </source>
</evidence>
<sequence length="90" mass="10025">MSEAEVLESTRFHTKHPDKSRPGQQEKPRARPNPTTRGPAKIQTRSRLRPAQGDVDTDQQDNHTTLPAAHNCGLRAAPRNPRASEKPKKA</sequence>
<evidence type="ECO:0000313" key="5">
    <source>
        <dbReference type="Proteomes" id="UP000235392"/>
    </source>
</evidence>
<feature type="compositionally biased region" description="Basic and acidic residues" evidence="1">
    <location>
        <begin position="8"/>
        <end position="29"/>
    </location>
</feature>
<comment type="caution">
    <text evidence="3">The sequence shown here is derived from an EMBL/GenBank/DDBJ whole genome shotgun (WGS) entry which is preliminary data.</text>
</comment>
<accession>A0A2N5TQF1</accession>
<proteinExistence type="predicted"/>
<dbReference type="Proteomes" id="UP000235388">
    <property type="component" value="Unassembled WGS sequence"/>
</dbReference>
<feature type="region of interest" description="Disordered" evidence="1">
    <location>
        <begin position="1"/>
        <end position="90"/>
    </location>
</feature>
<protein>
    <submittedName>
        <fullName evidence="3">Uncharacterized protein</fullName>
    </submittedName>
</protein>
<keyword evidence="4" id="KW-1185">Reference proteome</keyword>
<organism evidence="3 5">
    <name type="scientific">Puccinia coronata f. sp. avenae</name>
    <dbReference type="NCBI Taxonomy" id="200324"/>
    <lineage>
        <taxon>Eukaryota</taxon>
        <taxon>Fungi</taxon>
        <taxon>Dikarya</taxon>
        <taxon>Basidiomycota</taxon>
        <taxon>Pucciniomycotina</taxon>
        <taxon>Pucciniomycetes</taxon>
        <taxon>Pucciniales</taxon>
        <taxon>Pucciniaceae</taxon>
        <taxon>Puccinia</taxon>
    </lineage>
</organism>
<dbReference type="AlphaFoldDB" id="A0A2N5TQF1"/>
<gene>
    <name evidence="2" type="ORF">PCANC_27182</name>
    <name evidence="3" type="ORF">PCASD_20602</name>
</gene>
<evidence type="ECO:0000313" key="4">
    <source>
        <dbReference type="Proteomes" id="UP000235388"/>
    </source>
</evidence>
<reference evidence="4 5" key="1">
    <citation type="submission" date="2017-11" db="EMBL/GenBank/DDBJ databases">
        <title>De novo assembly and phasing of dikaryotic genomes from two isolates of Puccinia coronata f. sp. avenae, the causal agent of oat crown rust.</title>
        <authorList>
            <person name="Miller M.E."/>
            <person name="Zhang Y."/>
            <person name="Omidvar V."/>
            <person name="Sperschneider J."/>
            <person name="Schwessinger B."/>
            <person name="Raley C."/>
            <person name="Palmer J.M."/>
            <person name="Garnica D."/>
            <person name="Upadhyaya N."/>
            <person name="Rathjen J."/>
            <person name="Taylor J.M."/>
            <person name="Park R.F."/>
            <person name="Dodds P.N."/>
            <person name="Hirsch C.D."/>
            <person name="Kianian S.F."/>
            <person name="Figueroa M."/>
        </authorList>
    </citation>
    <scope>NUCLEOTIDE SEQUENCE [LARGE SCALE GENOMIC DNA]</scope>
    <source>
        <strain evidence="2">12NC29</strain>
        <strain evidence="3">12SD80</strain>
    </source>
</reference>
<dbReference type="Proteomes" id="UP000235392">
    <property type="component" value="Unassembled WGS sequence"/>
</dbReference>
<name>A0A2N5TQF1_9BASI</name>
<evidence type="ECO:0000313" key="3">
    <source>
        <dbReference type="EMBL" id="PLW27730.1"/>
    </source>
</evidence>
<dbReference type="EMBL" id="PGCJ01000577">
    <property type="protein sequence ID" value="PLW25929.1"/>
    <property type="molecule type" value="Genomic_DNA"/>
</dbReference>
<evidence type="ECO:0000313" key="2">
    <source>
        <dbReference type="EMBL" id="PLW25929.1"/>
    </source>
</evidence>
<dbReference type="EMBL" id="PGCI01000394">
    <property type="protein sequence ID" value="PLW27730.1"/>
    <property type="molecule type" value="Genomic_DNA"/>
</dbReference>